<gene>
    <name evidence="7" type="ordered locus">MHLP_01910</name>
</gene>
<reference evidence="8" key="2">
    <citation type="submission" date="2012-07" db="EMBL/GenBank/DDBJ databases">
        <title>Complete genome sequence of 'Candidatus Mycoplasma haemolamae'.</title>
        <authorList>
            <person name="Guimaraes A.M.S."/>
            <person name="Toth B."/>
            <person name="Santos A.P."/>
            <person name="Nascimento N.C."/>
            <person name="Sojka J.E."/>
            <person name="Messick J.B."/>
        </authorList>
    </citation>
    <scope>NUCLEOTIDE SEQUENCE [LARGE SCALE GENOMIC DNA]</scope>
    <source>
        <strain evidence="8">Purdue</strain>
    </source>
</reference>
<dbReference type="GO" id="GO:1990904">
    <property type="term" value="C:ribonucleoprotein complex"/>
    <property type="evidence" value="ECO:0007669"/>
    <property type="project" value="UniProtKB-KW"/>
</dbReference>
<keyword evidence="1" id="KW-0699">rRNA-binding</keyword>
<organism evidence="7 8">
    <name type="scientific">Mycoplasma haematolamae (strain Purdue)</name>
    <dbReference type="NCBI Taxonomy" id="1212765"/>
    <lineage>
        <taxon>Bacteria</taxon>
        <taxon>Bacillati</taxon>
        <taxon>Mycoplasmatota</taxon>
        <taxon>Mollicutes</taxon>
        <taxon>Mycoplasmataceae</taxon>
        <taxon>Mycoplasma</taxon>
    </lineage>
</organism>
<dbReference type="InterPro" id="IPR036510">
    <property type="entry name" value="Ribosomal_bS20_sf"/>
</dbReference>
<dbReference type="Proteomes" id="UP000006502">
    <property type="component" value="Chromosome"/>
</dbReference>
<dbReference type="PATRIC" id="fig|1212765.3.peg.429"/>
<keyword evidence="2" id="KW-0694">RNA-binding</keyword>
<dbReference type="GO" id="GO:0003735">
    <property type="term" value="F:structural constituent of ribosome"/>
    <property type="evidence" value="ECO:0007669"/>
    <property type="project" value="InterPro"/>
</dbReference>
<dbReference type="NCBIfam" id="TIGR00029">
    <property type="entry name" value="S20"/>
    <property type="match status" value="1"/>
</dbReference>
<dbReference type="OrthoDB" id="399072at2"/>
<evidence type="ECO:0000256" key="2">
    <source>
        <dbReference type="ARBA" id="ARBA00022884"/>
    </source>
</evidence>
<dbReference type="GO" id="GO:0005840">
    <property type="term" value="C:ribosome"/>
    <property type="evidence" value="ECO:0007669"/>
    <property type="project" value="UniProtKB-KW"/>
</dbReference>
<name>I7C655_MYCHA</name>
<dbReference type="KEGG" id="mhl:MHLP_01910"/>
<evidence type="ECO:0000313" key="7">
    <source>
        <dbReference type="EMBL" id="AFO51962.1"/>
    </source>
</evidence>
<dbReference type="EMBL" id="CP003731">
    <property type="protein sequence ID" value="AFO51962.1"/>
    <property type="molecule type" value="Genomic_DNA"/>
</dbReference>
<evidence type="ECO:0000256" key="1">
    <source>
        <dbReference type="ARBA" id="ARBA00022730"/>
    </source>
</evidence>
<keyword evidence="8" id="KW-1185">Reference proteome</keyword>
<accession>I7C655</accession>
<evidence type="ECO:0000256" key="4">
    <source>
        <dbReference type="ARBA" id="ARBA00023274"/>
    </source>
</evidence>
<evidence type="ECO:0000256" key="6">
    <source>
        <dbReference type="ARBA" id="ARBA00035343"/>
    </source>
</evidence>
<dbReference type="Gene3D" id="1.20.58.110">
    <property type="entry name" value="Ribosomal protein S20"/>
    <property type="match status" value="1"/>
</dbReference>
<sequence>MAAKKIKPRAVARKKELQKEKVRYELRRKTKKNIKKQMSALIPKENTPLNKEEIASKKESLSLFYKTLDSNVSKGLITKGRANRLKSRYSKKLNILMNPKSEETNTTKSK</sequence>
<dbReference type="HOGENOM" id="CLU_2302841_0_0_14"/>
<dbReference type="GO" id="GO:0006412">
    <property type="term" value="P:translation"/>
    <property type="evidence" value="ECO:0007669"/>
    <property type="project" value="InterPro"/>
</dbReference>
<evidence type="ECO:0000256" key="5">
    <source>
        <dbReference type="ARBA" id="ARBA00035136"/>
    </source>
</evidence>
<dbReference type="AlphaFoldDB" id="I7C655"/>
<dbReference type="STRING" id="1212765.MHLP_01910"/>
<keyword evidence="3 7" id="KW-0689">Ribosomal protein</keyword>
<dbReference type="InterPro" id="IPR002583">
    <property type="entry name" value="Ribosomal_bS20"/>
</dbReference>
<dbReference type="GO" id="GO:0019843">
    <property type="term" value="F:rRNA binding"/>
    <property type="evidence" value="ECO:0007669"/>
    <property type="project" value="UniProtKB-KW"/>
</dbReference>
<proteinExistence type="predicted"/>
<reference evidence="7 8" key="1">
    <citation type="journal article" date="2012" name="J. Bacteriol.">
        <title>Genome Sequence of "Candidatus Mycoplasma haemolamae" Strain Purdue, a Red Blood Cell Pathogen of Alpacas (Vicugna pacos) and Llamas (Lama glama).</title>
        <authorList>
            <person name="Guimaraes A.M."/>
            <person name="Toth B."/>
            <person name="Santos A.P."/>
            <person name="do Nascimento N.C."/>
            <person name="Kritchevsky J.E."/>
            <person name="Messick J.B."/>
        </authorList>
    </citation>
    <scope>NUCLEOTIDE SEQUENCE [LARGE SCALE GENOMIC DNA]</scope>
    <source>
        <strain evidence="7 8">Purdue</strain>
    </source>
</reference>
<protein>
    <recommendedName>
        <fullName evidence="5">Small ribosomal subunit protein bS20</fullName>
    </recommendedName>
    <alternativeName>
        <fullName evidence="6">30S ribosomal protein S20</fullName>
    </alternativeName>
</protein>
<evidence type="ECO:0000313" key="8">
    <source>
        <dbReference type="Proteomes" id="UP000006502"/>
    </source>
</evidence>
<dbReference type="SUPFAM" id="SSF46992">
    <property type="entry name" value="Ribosomal protein S20"/>
    <property type="match status" value="1"/>
</dbReference>
<evidence type="ECO:0000256" key="3">
    <source>
        <dbReference type="ARBA" id="ARBA00022980"/>
    </source>
</evidence>
<keyword evidence="4" id="KW-0687">Ribonucleoprotein</keyword>